<proteinExistence type="predicted"/>
<evidence type="ECO:0000313" key="1">
    <source>
        <dbReference type="EMBL" id="OCT82550.1"/>
    </source>
</evidence>
<gene>
    <name evidence="1" type="ORF">XELAEV_18025082mg</name>
</gene>
<organism evidence="1 2">
    <name type="scientific">Xenopus laevis</name>
    <name type="common">African clawed frog</name>
    <dbReference type="NCBI Taxonomy" id="8355"/>
    <lineage>
        <taxon>Eukaryota</taxon>
        <taxon>Metazoa</taxon>
        <taxon>Chordata</taxon>
        <taxon>Craniata</taxon>
        <taxon>Vertebrata</taxon>
        <taxon>Euteleostomi</taxon>
        <taxon>Amphibia</taxon>
        <taxon>Batrachia</taxon>
        <taxon>Anura</taxon>
        <taxon>Pipoidea</taxon>
        <taxon>Pipidae</taxon>
        <taxon>Xenopodinae</taxon>
        <taxon>Xenopus</taxon>
        <taxon>Xenopus</taxon>
    </lineage>
</organism>
<protein>
    <submittedName>
        <fullName evidence="1">Uncharacterized protein</fullName>
    </submittedName>
</protein>
<dbReference type="AlphaFoldDB" id="A0A974HLS8"/>
<name>A0A974HLS8_XENLA</name>
<dbReference type="EMBL" id="CM004473">
    <property type="protein sequence ID" value="OCT82550.1"/>
    <property type="molecule type" value="Genomic_DNA"/>
</dbReference>
<sequence>MHSLESFISGLTALEALSTPIASALSSSSVFTISEDSSISGASPSSTMTALVVFSISIHKSTLLPASLISACSSASLPAGSSYSFVSPSSSGRPLFSLLSSVVCSSLELSSSITMHSVDSCVSGLTALEAFSSPVSSEATSFSAFTIAEGSTNSPASMTELVKFSTSIHESALLPASLISACSSAPLSAGSSYSFVSPSSSGRPLFSLLSSLVCSSLELSSSITMHSVDSCVSGLTALEAFSSPVSSEATSFSAFTIAEGSTNSPASMTELIKFSTSIHESALLPASLISACSAASLSAGSSYSFVSPSSSGRPLFSLLSSVVCSSLELSSSITMHSVDSCVSGLTALEAFSSPVSSEATSFSAFTTAEGSTNSPASMTELIKFSTSIHESALLPASLISACSSASLSAGSSYSFVSPSSSGRPLFSLLSSVVCSSLELSSSVTMHSVESCVSGLTVLEAFSSPVSSEATSFSAFTIAEGSTNSPASMTELVKFSTSIHESASLPASLISACSVASLSAGSSYSFVSPSSSGRPLFSLLSSVVCSLLELSSSVTMHSVEPCVSGLTALEAFSSPVSSEVTSFSAFPIAEGSTNSPSSMTELVKFSTSIHESALLPASLISACSMASLSAGSSYSFVSPSSSGRPLFSLLSSVVCSSLELSSFIAMHSVESCVSGLTALEAFSAPISSEVTSFSPLTIAEGSTNSPSSMTELVKFSISVHKSTSLPASVLVSSPSLSLFSFCSSSIIISFALGVSATVSAISCIPSSVCSLSIFSSDNTFVALFSTVSFSEPCCSAS</sequence>
<accession>A0A974HLS8</accession>
<dbReference type="Proteomes" id="UP000694892">
    <property type="component" value="Chromosome 4S"/>
</dbReference>
<evidence type="ECO:0000313" key="2">
    <source>
        <dbReference type="Proteomes" id="UP000694892"/>
    </source>
</evidence>
<reference evidence="2" key="1">
    <citation type="journal article" date="2016" name="Nature">
        <title>Genome evolution in the allotetraploid frog Xenopus laevis.</title>
        <authorList>
            <person name="Session A.M."/>
            <person name="Uno Y."/>
            <person name="Kwon T."/>
            <person name="Chapman J.A."/>
            <person name="Toyoda A."/>
            <person name="Takahashi S."/>
            <person name="Fukui A."/>
            <person name="Hikosaka A."/>
            <person name="Suzuki A."/>
            <person name="Kondo M."/>
            <person name="van Heeringen S.J."/>
            <person name="Quigley I."/>
            <person name="Heinz S."/>
            <person name="Ogino H."/>
            <person name="Ochi H."/>
            <person name="Hellsten U."/>
            <person name="Lyons J.B."/>
            <person name="Simakov O."/>
            <person name="Putnam N."/>
            <person name="Stites J."/>
            <person name="Kuroki Y."/>
            <person name="Tanaka T."/>
            <person name="Michiue T."/>
            <person name="Watanabe M."/>
            <person name="Bogdanovic O."/>
            <person name="Lister R."/>
            <person name="Georgiou G."/>
            <person name="Paranjpe S.S."/>
            <person name="van Kruijsbergen I."/>
            <person name="Shu S."/>
            <person name="Carlson J."/>
            <person name="Kinoshita T."/>
            <person name="Ohta Y."/>
            <person name="Mawaribuchi S."/>
            <person name="Jenkins J."/>
            <person name="Grimwood J."/>
            <person name="Schmutz J."/>
            <person name="Mitros T."/>
            <person name="Mozaffari S.V."/>
            <person name="Suzuki Y."/>
            <person name="Haramoto Y."/>
            <person name="Yamamoto T.S."/>
            <person name="Takagi C."/>
            <person name="Heald R."/>
            <person name="Miller K."/>
            <person name="Haudenschild C."/>
            <person name="Kitzman J."/>
            <person name="Nakayama T."/>
            <person name="Izutsu Y."/>
            <person name="Robert J."/>
            <person name="Fortriede J."/>
            <person name="Burns K."/>
            <person name="Lotay V."/>
            <person name="Karimi K."/>
            <person name="Yasuoka Y."/>
            <person name="Dichmann D.S."/>
            <person name="Flajnik M.F."/>
            <person name="Houston D.W."/>
            <person name="Shendure J."/>
            <person name="DuPasquier L."/>
            <person name="Vize P.D."/>
            <person name="Zorn A.M."/>
            <person name="Ito M."/>
            <person name="Marcotte E.M."/>
            <person name="Wallingford J.B."/>
            <person name="Ito Y."/>
            <person name="Asashima M."/>
            <person name="Ueno N."/>
            <person name="Matsuda Y."/>
            <person name="Veenstra G.J."/>
            <person name="Fujiyama A."/>
            <person name="Harland R.M."/>
            <person name="Taira M."/>
            <person name="Rokhsar D.S."/>
        </authorList>
    </citation>
    <scope>NUCLEOTIDE SEQUENCE [LARGE SCALE GENOMIC DNA]</scope>
    <source>
        <strain evidence="2">J</strain>
    </source>
</reference>